<reference evidence="4 5" key="2">
    <citation type="submission" date="2015-12" db="EMBL/GenBank/DDBJ databases">
        <title>Draft Genome Sequence of Desulfitobacterium hafniense Strain DH, a Sulfate-reducing Bacterium Isolated from Paddy Soils.</title>
        <authorList>
            <person name="Bao P."/>
            <person name="Zhang X."/>
            <person name="Li G."/>
        </authorList>
    </citation>
    <scope>NUCLEOTIDE SEQUENCE [LARGE SCALE GENOMIC DNA]</scope>
    <source>
        <strain evidence="4 5">DH</strain>
    </source>
</reference>
<accession>A0A098AVL2</accession>
<dbReference type="OrthoDB" id="9804867at2"/>
<evidence type="ECO:0000256" key="2">
    <source>
        <dbReference type="ARBA" id="ARBA00022649"/>
    </source>
</evidence>
<evidence type="ECO:0000256" key="1">
    <source>
        <dbReference type="ARBA" id="ARBA00010562"/>
    </source>
</evidence>
<keyword evidence="2" id="KW-1277">Toxin-antitoxin system</keyword>
<dbReference type="NCBIfam" id="TIGR02384">
    <property type="entry name" value="RelB_DinJ"/>
    <property type="match status" value="1"/>
</dbReference>
<dbReference type="Gene3D" id="1.10.1220.10">
    <property type="entry name" value="Met repressor-like"/>
    <property type="match status" value="1"/>
</dbReference>
<sequence>MAKSSSMYIRIDPKIKAEVEEIYARYGMSITDAINVFLYQSRNVNGLPFDLRPSAQETRVPLSPSMKGALRKYADPALRAKEEGAWEKAAEKHEGI</sequence>
<reference evidence="3" key="1">
    <citation type="submission" date="2014-07" db="EMBL/GenBank/DDBJ databases">
        <authorList>
            <person name="Hornung V.Bastian."/>
        </authorList>
    </citation>
    <scope>NUCLEOTIDE SEQUENCE</scope>
    <source>
        <strain evidence="3">PCE-S</strain>
    </source>
</reference>
<dbReference type="InterPro" id="IPR013321">
    <property type="entry name" value="Arc_rbn_hlx_hlx"/>
</dbReference>
<dbReference type="Pfam" id="PF04221">
    <property type="entry name" value="RelB"/>
    <property type="match status" value="1"/>
</dbReference>
<protein>
    <submittedName>
        <fullName evidence="3">Addiction module antitoxin, RelB/DinJ</fullName>
    </submittedName>
    <submittedName>
        <fullName evidence="4">Translation repressor RelB</fullName>
    </submittedName>
</protein>
<dbReference type="EMBL" id="LOCK01000019">
    <property type="protein sequence ID" value="KTE91751.1"/>
    <property type="molecule type" value="Genomic_DNA"/>
</dbReference>
<evidence type="ECO:0000313" key="3">
    <source>
        <dbReference type="EMBL" id="CDX00609.1"/>
    </source>
</evidence>
<proteinExistence type="inferred from homology"/>
<comment type="similarity">
    <text evidence="1">Belongs to the RelB/DinJ antitoxin family.</text>
</comment>
<organism evidence="3">
    <name type="scientific">Desulfitobacterium hafniense</name>
    <name type="common">Desulfitobacterium frappieri</name>
    <dbReference type="NCBI Taxonomy" id="49338"/>
    <lineage>
        <taxon>Bacteria</taxon>
        <taxon>Bacillati</taxon>
        <taxon>Bacillota</taxon>
        <taxon>Clostridia</taxon>
        <taxon>Eubacteriales</taxon>
        <taxon>Desulfitobacteriaceae</taxon>
        <taxon>Desulfitobacterium</taxon>
    </lineage>
</organism>
<dbReference type="PANTHER" id="PTHR38781:SF1">
    <property type="entry name" value="ANTITOXIN DINJ-RELATED"/>
    <property type="match status" value="1"/>
</dbReference>
<dbReference type="GO" id="GO:0006351">
    <property type="term" value="P:DNA-templated transcription"/>
    <property type="evidence" value="ECO:0007669"/>
    <property type="project" value="TreeGrafter"/>
</dbReference>
<dbReference type="AlphaFoldDB" id="A0A098AVL2"/>
<dbReference type="PANTHER" id="PTHR38781">
    <property type="entry name" value="ANTITOXIN DINJ-RELATED"/>
    <property type="match status" value="1"/>
</dbReference>
<evidence type="ECO:0000313" key="4">
    <source>
        <dbReference type="EMBL" id="KTE91751.1"/>
    </source>
</evidence>
<dbReference type="GO" id="GO:0006355">
    <property type="term" value="P:regulation of DNA-templated transcription"/>
    <property type="evidence" value="ECO:0007669"/>
    <property type="project" value="InterPro"/>
</dbReference>
<name>A0A098AVL2_DESHA</name>
<dbReference type="EMBL" id="LK996017">
    <property type="protein sequence ID" value="CDX00609.1"/>
    <property type="molecule type" value="Genomic_DNA"/>
</dbReference>
<dbReference type="InterPro" id="IPR007337">
    <property type="entry name" value="RelB/DinJ"/>
</dbReference>
<dbReference type="Proteomes" id="UP000054623">
    <property type="component" value="Unassembled WGS sequence"/>
</dbReference>
<gene>
    <name evidence="4" type="ORF">AT727_20520</name>
    <name evidence="3" type="ORF">DPCES_0722</name>
</gene>
<dbReference type="PATRIC" id="fig|49338.4.peg.775"/>
<evidence type="ECO:0000313" key="5">
    <source>
        <dbReference type="Proteomes" id="UP000054623"/>
    </source>
</evidence>
<dbReference type="RefSeq" id="WP_005809845.1">
    <property type="nucleotide sequence ID" value="NZ_CABKQQ010000025.1"/>
</dbReference>